<dbReference type="InterPro" id="IPR019004">
    <property type="entry name" value="YqeY/Aim41"/>
</dbReference>
<reference evidence="1 2" key="1">
    <citation type="submission" date="2024-10" db="EMBL/GenBank/DDBJ databases">
        <title>Isolation, draft genome sequencing and identification of Phyllobacterium sp. NSA23, isolated from leaf soil.</title>
        <authorList>
            <person name="Akita H."/>
        </authorList>
    </citation>
    <scope>NUCLEOTIDE SEQUENCE [LARGE SCALE GENOMIC DNA]</scope>
    <source>
        <strain evidence="1 2">NSA23</strain>
    </source>
</reference>
<dbReference type="InterPro" id="IPR042184">
    <property type="entry name" value="YqeY/Aim41_N"/>
</dbReference>
<dbReference type="InterPro" id="IPR003789">
    <property type="entry name" value="Asn/Gln_tRNA_amidoTrase-B-like"/>
</dbReference>
<dbReference type="Gene3D" id="1.10.1510.10">
    <property type="entry name" value="Uncharacterised protein YqeY/AIM41 PF09424, N-terminal domain"/>
    <property type="match status" value="1"/>
</dbReference>
<proteinExistence type="predicted"/>
<protein>
    <submittedName>
        <fullName evidence="1">GatB/YqeY domain-containing protein</fullName>
    </submittedName>
</protein>
<dbReference type="PANTHER" id="PTHR28055">
    <property type="entry name" value="ALTERED INHERITANCE OF MITOCHONDRIA PROTEIN 41, MITOCHONDRIAL"/>
    <property type="match status" value="1"/>
</dbReference>
<sequence>MLRDEIAQALTTALKAQDKRRISTLRLIMAALKDRDIAHRTAGKDPVSDDELRAILVKMIKQREESARIYEEGNRLELAEGERAEIEIIRGFLPEQLCEADLKKVCANVVEEVGAGGLRDMGKCMNALKERFPGKMDFSKASGIVKELLQ</sequence>
<comment type="caution">
    <text evidence="1">The sequence shown here is derived from an EMBL/GenBank/DDBJ whole genome shotgun (WGS) entry which is preliminary data.</text>
</comment>
<dbReference type="RefSeq" id="WP_183430535.1">
    <property type="nucleotide sequence ID" value="NZ_BAAFZP010000001.1"/>
</dbReference>
<dbReference type="Gene3D" id="1.10.10.410">
    <property type="match status" value="1"/>
</dbReference>
<dbReference type="SUPFAM" id="SSF89095">
    <property type="entry name" value="GatB/YqeY motif"/>
    <property type="match status" value="1"/>
</dbReference>
<dbReference type="Pfam" id="PF09424">
    <property type="entry name" value="YqeY"/>
    <property type="match status" value="1"/>
</dbReference>
<dbReference type="InterPro" id="IPR023168">
    <property type="entry name" value="GatB_Yqey_C_2"/>
</dbReference>
<dbReference type="PANTHER" id="PTHR28055:SF1">
    <property type="entry name" value="ALTERED INHERITANCE OF MITOCHONDRIA PROTEIN 41, MITOCHONDRIAL"/>
    <property type="match status" value="1"/>
</dbReference>
<organism evidence="1 2">
    <name type="scientific">Phyllobacterium phragmitis</name>
    <dbReference type="NCBI Taxonomy" id="2670329"/>
    <lineage>
        <taxon>Bacteria</taxon>
        <taxon>Pseudomonadati</taxon>
        <taxon>Pseudomonadota</taxon>
        <taxon>Alphaproteobacteria</taxon>
        <taxon>Hyphomicrobiales</taxon>
        <taxon>Phyllobacteriaceae</taxon>
        <taxon>Phyllobacterium</taxon>
    </lineage>
</organism>
<evidence type="ECO:0000313" key="2">
    <source>
        <dbReference type="Proteomes" id="UP001628091"/>
    </source>
</evidence>
<evidence type="ECO:0000313" key="1">
    <source>
        <dbReference type="EMBL" id="GAB1582539.1"/>
    </source>
</evidence>
<gene>
    <name evidence="1" type="ORF">PPNSA23_24820</name>
</gene>
<accession>A0ABQ0H0U5</accession>
<dbReference type="Proteomes" id="UP001628091">
    <property type="component" value="Unassembled WGS sequence"/>
</dbReference>
<name>A0ABQ0H0U5_9HYPH</name>
<keyword evidence="2" id="KW-1185">Reference proteome</keyword>
<dbReference type="EMBL" id="BAAFZP010000001">
    <property type="protein sequence ID" value="GAB1582539.1"/>
    <property type="molecule type" value="Genomic_DNA"/>
</dbReference>